<feature type="compositionally biased region" description="Polar residues" evidence="2">
    <location>
        <begin position="135"/>
        <end position="146"/>
    </location>
</feature>
<feature type="region of interest" description="Disordered" evidence="2">
    <location>
        <begin position="126"/>
        <end position="146"/>
    </location>
</feature>
<gene>
    <name evidence="3" type="ORF">LLUT_LOCUS11825</name>
</gene>
<evidence type="ECO:0000256" key="2">
    <source>
        <dbReference type="SAM" id="MobiDB-lite"/>
    </source>
</evidence>
<reference evidence="3 4" key="1">
    <citation type="submission" date="2024-03" db="EMBL/GenBank/DDBJ databases">
        <authorList>
            <person name="Martinez-Hernandez J."/>
        </authorList>
    </citation>
    <scope>NUCLEOTIDE SEQUENCE [LARGE SCALE GENOMIC DNA]</scope>
</reference>
<dbReference type="GO" id="GO:0080188">
    <property type="term" value="P:gene silencing by siRNA-directed DNA methylation"/>
    <property type="evidence" value="ECO:0007669"/>
    <property type="project" value="InterPro"/>
</dbReference>
<dbReference type="PANTHER" id="PTHR21596">
    <property type="entry name" value="RIBONUCLEASE P SUBUNIT P38"/>
    <property type="match status" value="1"/>
</dbReference>
<evidence type="ECO:0000313" key="3">
    <source>
        <dbReference type="EMBL" id="CAL0310765.1"/>
    </source>
</evidence>
<comment type="caution">
    <text evidence="3">The sequence shown here is derived from an EMBL/GenBank/DDBJ whole genome shotgun (WGS) entry which is preliminary data.</text>
</comment>
<dbReference type="AlphaFoldDB" id="A0AAV1WN21"/>
<evidence type="ECO:0000313" key="4">
    <source>
        <dbReference type="Proteomes" id="UP001497480"/>
    </source>
</evidence>
<organism evidence="3 4">
    <name type="scientific">Lupinus luteus</name>
    <name type="common">European yellow lupine</name>
    <dbReference type="NCBI Taxonomy" id="3873"/>
    <lineage>
        <taxon>Eukaryota</taxon>
        <taxon>Viridiplantae</taxon>
        <taxon>Streptophyta</taxon>
        <taxon>Embryophyta</taxon>
        <taxon>Tracheophyta</taxon>
        <taxon>Spermatophyta</taxon>
        <taxon>Magnoliopsida</taxon>
        <taxon>eudicotyledons</taxon>
        <taxon>Gunneridae</taxon>
        <taxon>Pentapetalae</taxon>
        <taxon>rosids</taxon>
        <taxon>fabids</taxon>
        <taxon>Fabales</taxon>
        <taxon>Fabaceae</taxon>
        <taxon>Papilionoideae</taxon>
        <taxon>50 kb inversion clade</taxon>
        <taxon>genistoids sensu lato</taxon>
        <taxon>core genistoids</taxon>
        <taxon>Genisteae</taxon>
        <taxon>Lupinus</taxon>
    </lineage>
</organism>
<accession>A0AAV1WN21</accession>
<proteinExistence type="predicted"/>
<feature type="coiled-coil region" evidence="1">
    <location>
        <begin position="41"/>
        <end position="125"/>
    </location>
</feature>
<name>A0AAV1WN21_LUPLU</name>
<evidence type="ECO:0000256" key="1">
    <source>
        <dbReference type="SAM" id="Coils"/>
    </source>
</evidence>
<sequence>MHLMRWNLGKAWDKVAPVKNSSLQMAYMEPQKADENFLKVAEDQKRQKEELHAKILILEKDLDMKQKLELEIEQLQGKLNVLKHMKDEDEDAEVLNKLDSLLKELREKEEAFQDLDEMNSALIAKQGKSNDELQESSNELLNVSVF</sequence>
<protein>
    <submittedName>
        <fullName evidence="3">Uncharacterized protein</fullName>
    </submittedName>
</protein>
<dbReference type="EMBL" id="CAXHTB010000008">
    <property type="protein sequence ID" value="CAL0310765.1"/>
    <property type="molecule type" value="Genomic_DNA"/>
</dbReference>
<keyword evidence="1" id="KW-0175">Coiled coil</keyword>
<dbReference type="InterPro" id="IPR045177">
    <property type="entry name" value="FDM1-5/IDN2"/>
</dbReference>
<keyword evidence="4" id="KW-1185">Reference proteome</keyword>
<dbReference type="Proteomes" id="UP001497480">
    <property type="component" value="Unassembled WGS sequence"/>
</dbReference>
<dbReference type="PANTHER" id="PTHR21596:SF65">
    <property type="entry name" value="PROTEIN INVOLVED IN DE NOVO 2-RELATED"/>
    <property type="match status" value="1"/>
</dbReference>